<evidence type="ECO:0000256" key="1">
    <source>
        <dbReference type="ARBA" id="ARBA00004123"/>
    </source>
</evidence>
<feature type="domain" description="Mediator complex subunit 16 C-terminal" evidence="11">
    <location>
        <begin position="797"/>
        <end position="905"/>
    </location>
</feature>
<name>A0A5M3YV94_ASPTE</name>
<organism evidence="12 13">
    <name type="scientific">Aspergillus terreus</name>
    <dbReference type="NCBI Taxonomy" id="33178"/>
    <lineage>
        <taxon>Eukaryota</taxon>
        <taxon>Fungi</taxon>
        <taxon>Dikarya</taxon>
        <taxon>Ascomycota</taxon>
        <taxon>Pezizomycotina</taxon>
        <taxon>Eurotiomycetes</taxon>
        <taxon>Eurotiomycetidae</taxon>
        <taxon>Eurotiales</taxon>
        <taxon>Aspergillaceae</taxon>
        <taxon>Aspergillus</taxon>
        <taxon>Aspergillus subgen. Circumdati</taxon>
    </lineage>
</organism>
<evidence type="ECO:0000259" key="11">
    <source>
        <dbReference type="Pfam" id="PF20719"/>
    </source>
</evidence>
<accession>A0A5M3YV94</accession>
<gene>
    <name evidence="9" type="primary">MED16</name>
    <name evidence="12" type="ORF">ATEIFO6365_0003024500</name>
</gene>
<keyword evidence="5 9" id="KW-0010">Activator</keyword>
<dbReference type="InterPro" id="IPR048339">
    <property type="entry name" value="Mediator_Med16_C"/>
</dbReference>
<dbReference type="Proteomes" id="UP000452235">
    <property type="component" value="Unassembled WGS sequence"/>
</dbReference>
<dbReference type="GO" id="GO:0016592">
    <property type="term" value="C:mediator complex"/>
    <property type="evidence" value="ECO:0007669"/>
    <property type="project" value="InterPro"/>
</dbReference>
<comment type="caution">
    <text evidence="12">The sequence shown here is derived from an EMBL/GenBank/DDBJ whole genome shotgun (WGS) entry which is preliminary data.</text>
</comment>
<dbReference type="PANTHER" id="PTHR13224">
    <property type="entry name" value="THYROID HORMONE RECEPTOR-ASSOCIATED PROTEIN-RELATED"/>
    <property type="match status" value="1"/>
</dbReference>
<feature type="domain" description="Mediator complex subunit Med16 N-terminal" evidence="10">
    <location>
        <begin position="142"/>
        <end position="466"/>
    </location>
</feature>
<dbReference type="SUPFAM" id="SSF101908">
    <property type="entry name" value="Putative isomerase YbhE"/>
    <property type="match status" value="1"/>
</dbReference>
<comment type="function">
    <text evidence="9">Component of the Mediator complex, a coactivator involved in the regulated transcription of nearly all RNA polymerase II-dependent genes. Mediator functions as a bridge to convey information from gene-specific regulatory proteins to the basal RNA polymerase II transcription machinery. Mediator is recruited to promoters by direct interactions with regulatory proteins and serves as a scaffold for the assembly of a functional preinitiation complex with RNA polymerase II and the general transcription factors.</text>
</comment>
<evidence type="ECO:0000256" key="2">
    <source>
        <dbReference type="ARBA" id="ARBA00006543"/>
    </source>
</evidence>
<sequence length="912" mass="102289">MPMIMEDGINVDDLFGESTSLELDLTPTPSKRGLPQRLDEMRLLGCCQKIAWSKQGCIAYVTQDASRVNLRHLECRPTDGKWVLSDDTQLLPVTEVHGGHPLVHLCWNELGSELAVVDSSGRVSIYNISFALNTLSGQRQGAFDPDDDGAQIVGMMWLNVHRSVQAFSQANKRQGRWNYSSFRRRPIGPFHPAGKAGLICITRSGVIRFLYQNPDLRWTEISAELKNTSYSDRLLTHAALVATPGGILVVTHSACQKICFYRLQINWTPPQWDQSQMKQGSNQFPVPSFRFMHSKVEVPYDIPMSRAPGQNSEHLTPPPNPLYRLTHLDAILATQETATNPWVVAVFSISPRVSPDHPQQQGPPSIIVRWQLETTPQVLHPKFDEVVSKKSNVQIKPRAQLRRQDDIYCDKYVTSIEQTEYGNVVAVVYDDSSISFYDANTMAVCHGFGDAETVTCLAQAGFHYPADATGLSISFSPSGCNAVMLDSEGQVHLRCMEHAYGAERGLFDQKDKFSAAIASLTMAFCRAVGSDMNSDDILVILRQQLSADAQSMFIHGAYRALPVNCEFTLEGDKLLSNQYILRCLSIHAAMGYTNKYKARSFASNIPWTIIQIRHVAMIYGLFLQCTKGAQGEPPDPEAIRMVLGNTKWLLDFLQYTLNEFLELANEFESIPSDAEAVSQKLKTIRSLPLMVILSGLPRSLLRFIGRALRGIYASYSTLPLIGDSRVYYAEICQIIDSLPVRLDVYDRFLSEAEAAAKKSYMLVGIQNPDRAGAEKELLLNARIPQSLIHAVTVLFQHSIPALRPEIDCMAIYLSDYSWLGLGTDPRAEVYRRTRDVDIVKKLPLRPVGRDERQEGKHNGHGQMRRRCVRCCGMLCGPYPSRTHVSFRMMYKTGLLRYCLCGAAWMVESETNR</sequence>
<comment type="subunit">
    <text evidence="9">Component of the Mediator complex.</text>
</comment>
<proteinExistence type="inferred from homology"/>
<comment type="subcellular location">
    <subcellularLocation>
        <location evidence="1 9">Nucleus</location>
    </subcellularLocation>
</comment>
<keyword evidence="6 9" id="KW-0804">Transcription</keyword>
<evidence type="ECO:0000256" key="8">
    <source>
        <dbReference type="ARBA" id="ARBA00032015"/>
    </source>
</evidence>
<evidence type="ECO:0000256" key="4">
    <source>
        <dbReference type="ARBA" id="ARBA00023015"/>
    </source>
</evidence>
<evidence type="ECO:0000259" key="10">
    <source>
        <dbReference type="Pfam" id="PF11635"/>
    </source>
</evidence>
<dbReference type="AlphaFoldDB" id="A0A5M3YV94"/>
<evidence type="ECO:0000313" key="13">
    <source>
        <dbReference type="Proteomes" id="UP000452235"/>
    </source>
</evidence>
<dbReference type="InterPro" id="IPR048338">
    <property type="entry name" value="Mediator_Med16"/>
</dbReference>
<keyword evidence="7 9" id="KW-0539">Nucleus</keyword>
<dbReference type="OrthoDB" id="4139168at2759"/>
<evidence type="ECO:0000256" key="7">
    <source>
        <dbReference type="ARBA" id="ARBA00023242"/>
    </source>
</evidence>
<evidence type="ECO:0000256" key="9">
    <source>
        <dbReference type="RuleBase" id="RU364149"/>
    </source>
</evidence>
<dbReference type="VEuPathDB" id="FungiDB:ATEG_00244"/>
<keyword evidence="13" id="KW-1185">Reference proteome</keyword>
<dbReference type="Pfam" id="PF11635">
    <property type="entry name" value="Med16_N"/>
    <property type="match status" value="1"/>
</dbReference>
<keyword evidence="4 9" id="KW-0805">Transcription regulation</keyword>
<evidence type="ECO:0000313" key="12">
    <source>
        <dbReference type="EMBL" id="GFF14192.1"/>
    </source>
</evidence>
<dbReference type="EMBL" id="BLJY01000003">
    <property type="protein sequence ID" value="GFF14192.1"/>
    <property type="molecule type" value="Genomic_DNA"/>
</dbReference>
<comment type="similarity">
    <text evidence="2 9">Belongs to the Mediator complex subunit 16 family.</text>
</comment>
<evidence type="ECO:0000256" key="6">
    <source>
        <dbReference type="ARBA" id="ARBA00023163"/>
    </source>
</evidence>
<evidence type="ECO:0000256" key="3">
    <source>
        <dbReference type="ARBA" id="ARBA00019614"/>
    </source>
</evidence>
<dbReference type="Pfam" id="PF20719">
    <property type="entry name" value="Med16_C"/>
    <property type="match status" value="1"/>
</dbReference>
<protein>
    <recommendedName>
        <fullName evidence="3 9">Mediator of RNA polymerase II transcription subunit 16</fullName>
    </recommendedName>
    <alternativeName>
        <fullName evidence="8 9">Mediator complex subunit 16</fullName>
    </alternativeName>
</protein>
<evidence type="ECO:0000256" key="5">
    <source>
        <dbReference type="ARBA" id="ARBA00023159"/>
    </source>
</evidence>
<dbReference type="InterPro" id="IPR021665">
    <property type="entry name" value="Mediator_Med16_N"/>
</dbReference>
<dbReference type="PANTHER" id="PTHR13224:SF6">
    <property type="entry name" value="MEDIATOR OF RNA POLYMERASE II TRANSCRIPTION SUBUNIT 16"/>
    <property type="match status" value="1"/>
</dbReference>
<dbReference type="GO" id="GO:0045893">
    <property type="term" value="P:positive regulation of DNA-templated transcription"/>
    <property type="evidence" value="ECO:0007669"/>
    <property type="project" value="TreeGrafter"/>
</dbReference>
<reference evidence="12 13" key="1">
    <citation type="submission" date="2020-01" db="EMBL/GenBank/DDBJ databases">
        <title>Aspergillus terreus IFO 6365 whole genome shotgun sequence.</title>
        <authorList>
            <person name="Kanamasa S."/>
            <person name="Takahashi H."/>
        </authorList>
    </citation>
    <scope>NUCLEOTIDE SEQUENCE [LARGE SCALE GENOMIC DNA]</scope>
    <source>
        <strain evidence="12 13">IFO 6365</strain>
    </source>
</reference>